<gene>
    <name evidence="2" type="primary">Dper\GL21908</name>
    <name evidence="2" type="ORF">Dper_GL21908</name>
</gene>
<feature type="compositionally biased region" description="Basic and acidic residues" evidence="1">
    <location>
        <begin position="8"/>
        <end position="19"/>
    </location>
</feature>
<reference evidence="2 3" key="1">
    <citation type="journal article" date="2007" name="Nature">
        <title>Evolution of genes and genomes on the Drosophila phylogeny.</title>
        <authorList>
            <consortium name="Drosophila 12 Genomes Consortium"/>
            <person name="Clark A.G."/>
            <person name="Eisen M.B."/>
            <person name="Smith D.R."/>
            <person name="Bergman C.M."/>
            <person name="Oliver B."/>
            <person name="Markow T.A."/>
            <person name="Kaufman T.C."/>
            <person name="Kellis M."/>
            <person name="Gelbart W."/>
            <person name="Iyer V.N."/>
            <person name="Pollard D.A."/>
            <person name="Sackton T.B."/>
            <person name="Larracuente A.M."/>
            <person name="Singh N.D."/>
            <person name="Abad J.P."/>
            <person name="Abt D.N."/>
            <person name="Adryan B."/>
            <person name="Aguade M."/>
            <person name="Akashi H."/>
            <person name="Anderson W.W."/>
            <person name="Aquadro C.F."/>
            <person name="Ardell D.H."/>
            <person name="Arguello R."/>
            <person name="Artieri C.G."/>
            <person name="Barbash D.A."/>
            <person name="Barker D."/>
            <person name="Barsanti P."/>
            <person name="Batterham P."/>
            <person name="Batzoglou S."/>
            <person name="Begun D."/>
            <person name="Bhutkar A."/>
            <person name="Blanco E."/>
            <person name="Bosak S.A."/>
            <person name="Bradley R.K."/>
            <person name="Brand A.D."/>
            <person name="Brent M.R."/>
            <person name="Brooks A.N."/>
            <person name="Brown R.H."/>
            <person name="Butlin R.K."/>
            <person name="Caggese C."/>
            <person name="Calvi B.R."/>
            <person name="Bernardo de Carvalho A."/>
            <person name="Caspi A."/>
            <person name="Castrezana S."/>
            <person name="Celniker S.E."/>
            <person name="Chang J.L."/>
            <person name="Chapple C."/>
            <person name="Chatterji S."/>
            <person name="Chinwalla A."/>
            <person name="Civetta A."/>
            <person name="Clifton S.W."/>
            <person name="Comeron J.M."/>
            <person name="Costello J.C."/>
            <person name="Coyne J.A."/>
            <person name="Daub J."/>
            <person name="David R.G."/>
            <person name="Delcher A.L."/>
            <person name="Delehaunty K."/>
            <person name="Do C.B."/>
            <person name="Ebling H."/>
            <person name="Edwards K."/>
            <person name="Eickbush T."/>
            <person name="Evans J.D."/>
            <person name="Filipski A."/>
            <person name="Findeiss S."/>
            <person name="Freyhult E."/>
            <person name="Fulton L."/>
            <person name="Fulton R."/>
            <person name="Garcia A.C."/>
            <person name="Gardiner A."/>
            <person name="Garfield D.A."/>
            <person name="Garvin B.E."/>
            <person name="Gibson G."/>
            <person name="Gilbert D."/>
            <person name="Gnerre S."/>
            <person name="Godfrey J."/>
            <person name="Good R."/>
            <person name="Gotea V."/>
            <person name="Gravely B."/>
            <person name="Greenberg A.J."/>
            <person name="Griffiths-Jones S."/>
            <person name="Gross S."/>
            <person name="Guigo R."/>
            <person name="Gustafson E.A."/>
            <person name="Haerty W."/>
            <person name="Hahn M.W."/>
            <person name="Halligan D.L."/>
            <person name="Halpern A.L."/>
            <person name="Halter G.M."/>
            <person name="Han M.V."/>
            <person name="Heger A."/>
            <person name="Hillier L."/>
            <person name="Hinrichs A.S."/>
            <person name="Holmes I."/>
            <person name="Hoskins R.A."/>
            <person name="Hubisz M.J."/>
            <person name="Hultmark D."/>
            <person name="Huntley M.A."/>
            <person name="Jaffe D.B."/>
            <person name="Jagadeeshan S."/>
            <person name="Jeck W.R."/>
            <person name="Johnson J."/>
            <person name="Jones C.D."/>
            <person name="Jordan W.C."/>
            <person name="Karpen G.H."/>
            <person name="Kataoka E."/>
            <person name="Keightley P.D."/>
            <person name="Kheradpour P."/>
            <person name="Kirkness E.F."/>
            <person name="Koerich L.B."/>
            <person name="Kristiansen K."/>
            <person name="Kudrna D."/>
            <person name="Kulathinal R.J."/>
            <person name="Kumar S."/>
            <person name="Kwok R."/>
            <person name="Lander E."/>
            <person name="Langley C.H."/>
            <person name="Lapoint R."/>
            <person name="Lazzaro B.P."/>
            <person name="Lee S.J."/>
            <person name="Levesque L."/>
            <person name="Li R."/>
            <person name="Lin C.F."/>
            <person name="Lin M.F."/>
            <person name="Lindblad-Toh K."/>
            <person name="Llopart A."/>
            <person name="Long M."/>
            <person name="Low L."/>
            <person name="Lozovsky E."/>
            <person name="Lu J."/>
            <person name="Luo M."/>
            <person name="Machado C.A."/>
            <person name="Makalowski W."/>
            <person name="Marzo M."/>
            <person name="Matsuda M."/>
            <person name="Matzkin L."/>
            <person name="McAllister B."/>
            <person name="McBride C.S."/>
            <person name="McKernan B."/>
            <person name="McKernan K."/>
            <person name="Mendez-Lago M."/>
            <person name="Minx P."/>
            <person name="Mollenhauer M.U."/>
            <person name="Montooth K."/>
            <person name="Mount S.M."/>
            <person name="Mu X."/>
            <person name="Myers E."/>
            <person name="Negre B."/>
            <person name="Newfeld S."/>
            <person name="Nielsen R."/>
            <person name="Noor M.A."/>
            <person name="O'Grady P."/>
            <person name="Pachter L."/>
            <person name="Papaceit M."/>
            <person name="Parisi M.J."/>
            <person name="Parisi M."/>
            <person name="Parts L."/>
            <person name="Pedersen J.S."/>
            <person name="Pesole G."/>
            <person name="Phillippy A.M."/>
            <person name="Ponting C.P."/>
            <person name="Pop M."/>
            <person name="Porcelli D."/>
            <person name="Powell J.R."/>
            <person name="Prohaska S."/>
            <person name="Pruitt K."/>
            <person name="Puig M."/>
            <person name="Quesneville H."/>
            <person name="Ram K.R."/>
            <person name="Rand D."/>
            <person name="Rasmussen M.D."/>
            <person name="Reed L.K."/>
            <person name="Reenan R."/>
            <person name="Reily A."/>
            <person name="Remington K.A."/>
            <person name="Rieger T.T."/>
            <person name="Ritchie M.G."/>
            <person name="Robin C."/>
            <person name="Rogers Y.H."/>
            <person name="Rohde C."/>
            <person name="Rozas J."/>
            <person name="Rubenfield M.J."/>
            <person name="Ruiz A."/>
            <person name="Russo S."/>
            <person name="Salzberg S.L."/>
            <person name="Sanchez-Gracia A."/>
            <person name="Saranga D.J."/>
            <person name="Sato H."/>
            <person name="Schaeffer S.W."/>
            <person name="Schatz M.C."/>
            <person name="Schlenke T."/>
            <person name="Schwartz R."/>
            <person name="Segarra C."/>
            <person name="Singh R.S."/>
            <person name="Sirot L."/>
            <person name="Sirota M."/>
            <person name="Sisneros N.B."/>
            <person name="Smith C.D."/>
            <person name="Smith T.F."/>
            <person name="Spieth J."/>
            <person name="Stage D.E."/>
            <person name="Stark A."/>
            <person name="Stephan W."/>
            <person name="Strausberg R.L."/>
            <person name="Strempel S."/>
            <person name="Sturgill D."/>
            <person name="Sutton G."/>
            <person name="Sutton G.G."/>
            <person name="Tao W."/>
            <person name="Teichmann S."/>
            <person name="Tobari Y.N."/>
            <person name="Tomimura Y."/>
            <person name="Tsolas J.M."/>
            <person name="Valente V.L."/>
            <person name="Venter E."/>
            <person name="Venter J.C."/>
            <person name="Vicario S."/>
            <person name="Vieira F.G."/>
            <person name="Vilella A.J."/>
            <person name="Villasante A."/>
            <person name="Walenz B."/>
            <person name="Wang J."/>
            <person name="Wasserman M."/>
            <person name="Watts T."/>
            <person name="Wilson D."/>
            <person name="Wilson R.K."/>
            <person name="Wing R.A."/>
            <person name="Wolfner M.F."/>
            <person name="Wong A."/>
            <person name="Wong G.K."/>
            <person name="Wu C.I."/>
            <person name="Wu G."/>
            <person name="Yamamoto D."/>
            <person name="Yang H.P."/>
            <person name="Yang S.P."/>
            <person name="Yorke J.A."/>
            <person name="Yoshida K."/>
            <person name="Zdobnov E."/>
            <person name="Zhang P."/>
            <person name="Zhang Y."/>
            <person name="Zimin A.V."/>
            <person name="Baldwin J."/>
            <person name="Abdouelleil A."/>
            <person name="Abdulkadir J."/>
            <person name="Abebe A."/>
            <person name="Abera B."/>
            <person name="Abreu J."/>
            <person name="Acer S.C."/>
            <person name="Aftuck L."/>
            <person name="Alexander A."/>
            <person name="An P."/>
            <person name="Anderson E."/>
            <person name="Anderson S."/>
            <person name="Arachi H."/>
            <person name="Azer M."/>
            <person name="Bachantsang P."/>
            <person name="Barry A."/>
            <person name="Bayul T."/>
            <person name="Berlin A."/>
            <person name="Bessette D."/>
            <person name="Bloom T."/>
            <person name="Blye J."/>
            <person name="Boguslavskiy L."/>
            <person name="Bonnet C."/>
            <person name="Boukhgalter B."/>
            <person name="Bourzgui I."/>
            <person name="Brown A."/>
            <person name="Cahill P."/>
            <person name="Channer S."/>
            <person name="Cheshatsang Y."/>
            <person name="Chuda L."/>
            <person name="Citroen M."/>
            <person name="Collymore A."/>
            <person name="Cooke P."/>
            <person name="Costello M."/>
            <person name="D'Aco K."/>
            <person name="Daza R."/>
            <person name="De Haan G."/>
            <person name="DeGray S."/>
            <person name="DeMaso C."/>
            <person name="Dhargay N."/>
            <person name="Dooley K."/>
            <person name="Dooley E."/>
            <person name="Doricent M."/>
            <person name="Dorje P."/>
            <person name="Dorjee K."/>
            <person name="Dupes A."/>
            <person name="Elong R."/>
            <person name="Falk J."/>
            <person name="Farina A."/>
            <person name="Faro S."/>
            <person name="Ferguson D."/>
            <person name="Fisher S."/>
            <person name="Foley C.D."/>
            <person name="Franke A."/>
            <person name="Friedrich D."/>
            <person name="Gadbois L."/>
            <person name="Gearin G."/>
            <person name="Gearin C.R."/>
            <person name="Giannoukos G."/>
            <person name="Goode T."/>
            <person name="Graham J."/>
            <person name="Grandbois E."/>
            <person name="Grewal S."/>
            <person name="Gyaltsen K."/>
            <person name="Hafez N."/>
            <person name="Hagos B."/>
            <person name="Hall J."/>
            <person name="Henson C."/>
            <person name="Hollinger A."/>
            <person name="Honan T."/>
            <person name="Huard M.D."/>
            <person name="Hughes L."/>
            <person name="Hurhula B."/>
            <person name="Husby M.E."/>
            <person name="Kamat A."/>
            <person name="Kanga B."/>
            <person name="Kashin S."/>
            <person name="Khazanovich D."/>
            <person name="Kisner P."/>
            <person name="Lance K."/>
            <person name="Lara M."/>
            <person name="Lee W."/>
            <person name="Lennon N."/>
            <person name="Letendre F."/>
            <person name="LeVine R."/>
            <person name="Lipovsky A."/>
            <person name="Liu X."/>
            <person name="Liu J."/>
            <person name="Liu S."/>
            <person name="Lokyitsang T."/>
            <person name="Lokyitsang Y."/>
            <person name="Lubonja R."/>
            <person name="Lui A."/>
            <person name="MacDonald P."/>
            <person name="Magnisalis V."/>
            <person name="Maru K."/>
            <person name="Matthews C."/>
            <person name="McCusker W."/>
            <person name="McDonough S."/>
            <person name="Mehta T."/>
            <person name="Meldrim J."/>
            <person name="Meneus L."/>
            <person name="Mihai O."/>
            <person name="Mihalev A."/>
            <person name="Mihova T."/>
            <person name="Mittelman R."/>
            <person name="Mlenga V."/>
            <person name="Montmayeur A."/>
            <person name="Mulrain L."/>
            <person name="Navidi A."/>
            <person name="Naylor J."/>
            <person name="Negash T."/>
            <person name="Nguyen T."/>
            <person name="Nguyen N."/>
            <person name="Nicol R."/>
            <person name="Norbu C."/>
            <person name="Norbu N."/>
            <person name="Novod N."/>
            <person name="O'Neill B."/>
            <person name="Osman S."/>
            <person name="Markiewicz E."/>
            <person name="Oyono O.L."/>
            <person name="Patti C."/>
            <person name="Phunkhang P."/>
            <person name="Pierre F."/>
            <person name="Priest M."/>
            <person name="Raghuraman S."/>
            <person name="Rege F."/>
            <person name="Reyes R."/>
            <person name="Rise C."/>
            <person name="Rogov P."/>
            <person name="Ross K."/>
            <person name="Ryan E."/>
            <person name="Settipalli S."/>
            <person name="Shea T."/>
            <person name="Sherpa N."/>
            <person name="Shi L."/>
            <person name="Shih D."/>
            <person name="Sparrow T."/>
            <person name="Spaulding J."/>
            <person name="Stalker J."/>
            <person name="Stange-Thomann N."/>
            <person name="Stavropoulos S."/>
            <person name="Stone C."/>
            <person name="Strader C."/>
            <person name="Tesfaye S."/>
            <person name="Thomson T."/>
            <person name="Thoulutsang Y."/>
            <person name="Thoulutsang D."/>
            <person name="Topham K."/>
            <person name="Topping I."/>
            <person name="Tsamla T."/>
            <person name="Vassiliev H."/>
            <person name="Vo A."/>
            <person name="Wangchuk T."/>
            <person name="Wangdi T."/>
            <person name="Weiand M."/>
            <person name="Wilkinson J."/>
            <person name="Wilson A."/>
            <person name="Yadav S."/>
            <person name="Young G."/>
            <person name="Yu Q."/>
            <person name="Zembek L."/>
            <person name="Zhong D."/>
            <person name="Zimmer A."/>
            <person name="Zwirko Z."/>
            <person name="Jaffe D.B."/>
            <person name="Alvarez P."/>
            <person name="Brockman W."/>
            <person name="Butler J."/>
            <person name="Chin C."/>
            <person name="Gnerre S."/>
            <person name="Grabherr M."/>
            <person name="Kleber M."/>
            <person name="Mauceli E."/>
            <person name="MacCallum I."/>
        </authorList>
    </citation>
    <scope>NUCLEOTIDE SEQUENCE [LARGE SCALE GENOMIC DNA]</scope>
    <source>
        <strain evidence="3">MSH-3 / Tucson 14011-0111.49</strain>
    </source>
</reference>
<keyword evidence="3" id="KW-1185">Reference proteome</keyword>
<dbReference type="EMBL" id="CH479182">
    <property type="protein sequence ID" value="EDW33851.1"/>
    <property type="molecule type" value="Genomic_DNA"/>
</dbReference>
<proteinExistence type="predicted"/>
<accession>B4GE16</accession>
<feature type="region of interest" description="Disordered" evidence="1">
    <location>
        <begin position="1"/>
        <end position="48"/>
    </location>
</feature>
<dbReference type="Proteomes" id="UP000008744">
    <property type="component" value="Unassembled WGS sequence"/>
</dbReference>
<dbReference type="AlphaFoldDB" id="B4GE16"/>
<evidence type="ECO:0000256" key="1">
    <source>
        <dbReference type="SAM" id="MobiDB-lite"/>
    </source>
</evidence>
<protein>
    <submittedName>
        <fullName evidence="2">GL21908</fullName>
    </submittedName>
</protein>
<evidence type="ECO:0000313" key="2">
    <source>
        <dbReference type="EMBL" id="EDW33851.1"/>
    </source>
</evidence>
<sequence>MVTGAGGRWDDGTLGRWTKDGNGNSNSNGNGNGAGQPTKSSRSDRQPLAAVGWAGGGLRFCVGSPRNSLLLVSNGPFDGAGIAY</sequence>
<name>B4GE16_DROPE</name>
<evidence type="ECO:0000313" key="3">
    <source>
        <dbReference type="Proteomes" id="UP000008744"/>
    </source>
</evidence>
<organism evidence="3">
    <name type="scientific">Drosophila persimilis</name>
    <name type="common">Fruit fly</name>
    <dbReference type="NCBI Taxonomy" id="7234"/>
    <lineage>
        <taxon>Eukaryota</taxon>
        <taxon>Metazoa</taxon>
        <taxon>Ecdysozoa</taxon>
        <taxon>Arthropoda</taxon>
        <taxon>Hexapoda</taxon>
        <taxon>Insecta</taxon>
        <taxon>Pterygota</taxon>
        <taxon>Neoptera</taxon>
        <taxon>Endopterygota</taxon>
        <taxon>Diptera</taxon>
        <taxon>Brachycera</taxon>
        <taxon>Muscomorpha</taxon>
        <taxon>Ephydroidea</taxon>
        <taxon>Drosophilidae</taxon>
        <taxon>Drosophila</taxon>
        <taxon>Sophophora</taxon>
    </lineage>
</organism>
<dbReference type="HOGENOM" id="CLU_2529839_0_0_1"/>